<comment type="subcellular location">
    <subcellularLocation>
        <location evidence="10">Cytoplasm</location>
    </subcellularLocation>
</comment>
<evidence type="ECO:0000259" key="11">
    <source>
        <dbReference type="PROSITE" id="PS51918"/>
    </source>
</evidence>
<dbReference type="InterPro" id="IPR058240">
    <property type="entry name" value="rSAM_sf"/>
</dbReference>
<dbReference type="Pfam" id="PF06969">
    <property type="entry name" value="HemN_C"/>
    <property type="match status" value="1"/>
</dbReference>
<sequence>MMLPPLSLYIHVPWCVRKCPYCDFNSHKQPDVIPEEAYIDALIADLQQEAQLISGRRIHSIFIGGGTPSLLSAAAYQRLFDAIENIVGIESGAEITLEANPGTVEQDKFTGYRAAGINRLSIGVQSFHPEQLSALGRIHSSGEAIVAADKARAAGFDNFNIDLMHGLPGQQASQACADIQQAIDCAPSHISWYQLTIEKNTEFFNRPPVIPEEQVLADIQCQGEALLKQHGYVGYEVSAYARHGRQSQHNLNYWQFGDYIGIGAGAHGKISSLDGSIIRRAKTRLPKDYLDPTKQFCCQQDAIASDDIAIEFLMNSLRLTGGVAQSLFQQRTGQAFSLIGAQVSELQRRGLLLKGDRIATTALGRRYLDSILEQFI</sequence>
<dbReference type="InterPro" id="IPR013785">
    <property type="entry name" value="Aldolase_TIM"/>
</dbReference>
<evidence type="ECO:0000313" key="12">
    <source>
        <dbReference type="EMBL" id="CAH0992945.1"/>
    </source>
</evidence>
<comment type="cofactor">
    <cofactor evidence="1">
        <name>[4Fe-4S] cluster</name>
        <dbReference type="ChEBI" id="CHEBI:49883"/>
    </cofactor>
</comment>
<dbReference type="InterPro" id="IPR010723">
    <property type="entry name" value="HemN_C"/>
</dbReference>
<evidence type="ECO:0000256" key="8">
    <source>
        <dbReference type="ARBA" id="ARBA00023014"/>
    </source>
</evidence>
<evidence type="ECO:0000256" key="3">
    <source>
        <dbReference type="ARBA" id="ARBA00017228"/>
    </source>
</evidence>
<dbReference type="InterPro" id="IPR034505">
    <property type="entry name" value="Coproporphyrinogen-III_oxidase"/>
</dbReference>
<evidence type="ECO:0000256" key="7">
    <source>
        <dbReference type="ARBA" id="ARBA00023004"/>
    </source>
</evidence>
<dbReference type="SFLD" id="SFLDF00288">
    <property type="entry name" value="HemN-like__clustered_with_nucl"/>
    <property type="match status" value="1"/>
</dbReference>
<keyword evidence="8 10" id="KW-0411">Iron-sulfur</keyword>
<dbReference type="InterPro" id="IPR007197">
    <property type="entry name" value="rSAM"/>
</dbReference>
<dbReference type="SFLD" id="SFLDF00562">
    <property type="entry name" value="HemN-like__clustered_with_heat"/>
    <property type="match status" value="1"/>
</dbReference>
<organism evidence="12 13">
    <name type="scientific">Sinobacterium norvegicum</name>
    <dbReference type="NCBI Taxonomy" id="1641715"/>
    <lineage>
        <taxon>Bacteria</taxon>
        <taxon>Pseudomonadati</taxon>
        <taxon>Pseudomonadota</taxon>
        <taxon>Gammaproteobacteria</taxon>
        <taxon>Cellvibrionales</taxon>
        <taxon>Spongiibacteraceae</taxon>
        <taxon>Sinobacterium</taxon>
    </lineage>
</organism>
<evidence type="ECO:0000256" key="9">
    <source>
        <dbReference type="ARBA" id="ARBA00023186"/>
    </source>
</evidence>
<dbReference type="Proteomes" id="UP000838100">
    <property type="component" value="Unassembled WGS sequence"/>
</dbReference>
<keyword evidence="6 10" id="KW-0479">Metal-binding</keyword>
<reference evidence="12" key="1">
    <citation type="submission" date="2021-12" db="EMBL/GenBank/DDBJ databases">
        <authorList>
            <person name="Rodrigo-Torres L."/>
            <person name="Arahal R. D."/>
            <person name="Lucena T."/>
        </authorList>
    </citation>
    <scope>NUCLEOTIDE SEQUENCE</scope>
    <source>
        <strain evidence="12">CECT 8267</strain>
    </source>
</reference>
<dbReference type="CDD" id="cd01335">
    <property type="entry name" value="Radical_SAM"/>
    <property type="match status" value="1"/>
</dbReference>
<dbReference type="NCBIfam" id="TIGR00539">
    <property type="entry name" value="hemN_rel"/>
    <property type="match status" value="1"/>
</dbReference>
<comment type="caution">
    <text evidence="12">The sequence shown here is derived from an EMBL/GenBank/DDBJ whole genome shotgun (WGS) entry which is preliminary data.</text>
</comment>
<dbReference type="SFLD" id="SFLDG01065">
    <property type="entry name" value="anaerobic_coproporphyrinogen-I"/>
    <property type="match status" value="1"/>
</dbReference>
<evidence type="ECO:0000256" key="2">
    <source>
        <dbReference type="ARBA" id="ARBA00006100"/>
    </source>
</evidence>
<dbReference type="Gene3D" id="3.20.20.70">
    <property type="entry name" value="Aldolase class I"/>
    <property type="match status" value="1"/>
</dbReference>
<keyword evidence="10" id="KW-0963">Cytoplasm</keyword>
<evidence type="ECO:0000256" key="1">
    <source>
        <dbReference type="ARBA" id="ARBA00001966"/>
    </source>
</evidence>
<evidence type="ECO:0000256" key="5">
    <source>
        <dbReference type="ARBA" id="ARBA00022691"/>
    </source>
</evidence>
<keyword evidence="5 10" id="KW-0949">S-adenosyl-L-methionine</keyword>
<dbReference type="PANTHER" id="PTHR13932:SF5">
    <property type="entry name" value="RADICAL S-ADENOSYL METHIONINE DOMAIN-CONTAINING PROTEIN 1, MITOCHONDRIAL"/>
    <property type="match status" value="1"/>
</dbReference>
<name>A0ABM9AJI8_9GAMM</name>
<evidence type="ECO:0000256" key="10">
    <source>
        <dbReference type="RuleBase" id="RU364116"/>
    </source>
</evidence>
<comment type="similarity">
    <text evidence="2">Belongs to the anaerobic coproporphyrinogen-III oxidase family. HemW subfamily.</text>
</comment>
<evidence type="ECO:0000256" key="6">
    <source>
        <dbReference type="ARBA" id="ARBA00022723"/>
    </source>
</evidence>
<keyword evidence="9 10" id="KW-0143">Chaperone</keyword>
<keyword evidence="13" id="KW-1185">Reference proteome</keyword>
<dbReference type="InterPro" id="IPR004559">
    <property type="entry name" value="HemW-like"/>
</dbReference>
<proteinExistence type="inferred from homology"/>
<dbReference type="InterPro" id="IPR006638">
    <property type="entry name" value="Elp3/MiaA/NifB-like_rSAM"/>
</dbReference>
<dbReference type="RefSeq" id="WP_237445628.1">
    <property type="nucleotide sequence ID" value="NZ_CAKLPX010000004.1"/>
</dbReference>
<accession>A0ABM9AJI8</accession>
<keyword evidence="7 10" id="KW-0408">Iron</keyword>
<keyword evidence="4 10" id="KW-0349">Heme</keyword>
<dbReference type="SMART" id="SM00729">
    <property type="entry name" value="Elp3"/>
    <property type="match status" value="1"/>
</dbReference>
<evidence type="ECO:0000313" key="13">
    <source>
        <dbReference type="Proteomes" id="UP000838100"/>
    </source>
</evidence>
<feature type="domain" description="Radical SAM core" evidence="11">
    <location>
        <begin position="1"/>
        <end position="236"/>
    </location>
</feature>
<comment type="function">
    <text evidence="10">Probably acts as a heme chaperone, transferring heme to an unknown acceptor. Binds one molecule of heme per monomer, possibly covalently. Binds 1 [4Fe-4S] cluster. The cluster is coordinated with 3 cysteines and an exchangeable S-adenosyl-L-methionine.</text>
</comment>
<evidence type="ECO:0000256" key="4">
    <source>
        <dbReference type="ARBA" id="ARBA00022617"/>
    </source>
</evidence>
<keyword evidence="10" id="KW-0004">4Fe-4S</keyword>
<gene>
    <name evidence="12" type="primary">hemW</name>
    <name evidence="12" type="ORF">SIN8267_03084</name>
</gene>
<dbReference type="SFLD" id="SFLDS00029">
    <property type="entry name" value="Radical_SAM"/>
    <property type="match status" value="1"/>
</dbReference>
<dbReference type="SUPFAM" id="SSF102114">
    <property type="entry name" value="Radical SAM enzymes"/>
    <property type="match status" value="1"/>
</dbReference>
<dbReference type="PROSITE" id="PS51918">
    <property type="entry name" value="RADICAL_SAM"/>
    <property type="match status" value="1"/>
</dbReference>
<dbReference type="EMBL" id="CAKLPX010000004">
    <property type="protein sequence ID" value="CAH0992945.1"/>
    <property type="molecule type" value="Genomic_DNA"/>
</dbReference>
<protein>
    <recommendedName>
        <fullName evidence="3 10">Heme chaperone HemW</fullName>
    </recommendedName>
</protein>
<dbReference type="Pfam" id="PF04055">
    <property type="entry name" value="Radical_SAM"/>
    <property type="match status" value="1"/>
</dbReference>
<dbReference type="PANTHER" id="PTHR13932">
    <property type="entry name" value="COPROPORPHYRINIGEN III OXIDASE"/>
    <property type="match status" value="1"/>
</dbReference>